<dbReference type="EMBL" id="CM004399">
    <property type="protein sequence ID" value="OAY32642.1"/>
    <property type="molecule type" value="Genomic_DNA"/>
</dbReference>
<sequence>MAIIKLVLASFVSLLAFAAGRKAQNQQFQGRQCQLRRITTTQPSHRIQSEGGTTEVWDPMEDQFQCAGVAAMRDTIEPNSLSLPQYFPAPLMIYIVKGRGILGVNIPGCPETYHPEQQSPSGRRMGTGGREDRHQKLHRVVTGDVIAIPHGSAHWCYNDGNEDLVAVYVVDLNNNNNQLDQNLRGFMLAGGQSRQGRERGSRRSHSVEDTFQNVFSAMDEQLLAESFNVPTELARKVQQVNGRGTIVKCDPQMRILSPSDEEGEEYRHGMNMEEENGIEETMCTMHIKHNTDFRREADLHTTQAGRINLVAAEKLPILQLLEMSAERGHLMPNAMHSPHWSMTDQRVVYGLQGEVHIQVVDETGNTVMDEMVREGDLFVIPQFYACVARAGNNGFEYVAFKTSGEPMKSPMAGYTSVMRAMPFDVVANSYSDMSPEEALQVKMSRDPESMLFSPTRRSID</sequence>
<keyword evidence="5" id="KW-0732">Signal</keyword>
<dbReference type="Gramene" id="Manes.13G034300.1.v8.1">
    <property type="protein sequence ID" value="Manes.13G034300.1.v8.1.CDS"/>
    <property type="gene ID" value="Manes.13G034300.v8.1"/>
</dbReference>
<evidence type="ECO:0000256" key="2">
    <source>
        <dbReference type="ARBA" id="ARBA00022761"/>
    </source>
</evidence>
<keyword evidence="2 5" id="KW-0758">Storage protein</keyword>
<dbReference type="InterPro" id="IPR022379">
    <property type="entry name" value="11S_seedstore_CS"/>
</dbReference>
<keyword evidence="3 5" id="KW-0708">Seed storage protein</keyword>
<keyword evidence="8" id="KW-1185">Reference proteome</keyword>
<dbReference type="PANTHER" id="PTHR31189">
    <property type="entry name" value="OS03G0336100 PROTEIN-RELATED"/>
    <property type="match status" value="1"/>
</dbReference>
<name>A0A2C9UNR0_MANES</name>
<evidence type="ECO:0000259" key="6">
    <source>
        <dbReference type="SMART" id="SM00835"/>
    </source>
</evidence>
<feature type="chain" id="PRO_5011812201" description="Cupin type-1 domain-containing protein" evidence="5">
    <location>
        <begin position="24"/>
        <end position="460"/>
    </location>
</feature>
<dbReference type="InterPro" id="IPR050253">
    <property type="entry name" value="Seed_Storage-Functional"/>
</dbReference>
<evidence type="ECO:0000256" key="1">
    <source>
        <dbReference type="ARBA" id="ARBA00007178"/>
    </source>
</evidence>
<comment type="subunit">
    <text evidence="5">Hexamer; each subunit is composed of an acidic and a basic chain derived from a single precursor and linked by a disulfide bond.</text>
</comment>
<dbReference type="InterPro" id="IPR014710">
    <property type="entry name" value="RmlC-like_jellyroll"/>
</dbReference>
<dbReference type="CDD" id="cd02242">
    <property type="entry name" value="cupin_11S_legumin_N"/>
    <property type="match status" value="1"/>
</dbReference>
<feature type="signal peptide" evidence="5">
    <location>
        <begin position="1"/>
        <end position="23"/>
    </location>
</feature>
<dbReference type="AlphaFoldDB" id="A0A2C9UNR0"/>
<dbReference type="CDD" id="cd02243">
    <property type="entry name" value="cupin_11S_legumin_C"/>
    <property type="match status" value="1"/>
</dbReference>
<dbReference type="GO" id="GO:0045735">
    <property type="term" value="F:nutrient reservoir activity"/>
    <property type="evidence" value="ECO:0007669"/>
    <property type="project" value="UniProtKB-KW"/>
</dbReference>
<dbReference type="Gene3D" id="2.60.120.10">
    <property type="entry name" value="Jelly Rolls"/>
    <property type="match status" value="2"/>
</dbReference>
<proteinExistence type="inferred from homology"/>
<organism evidence="7 8">
    <name type="scientific">Manihot esculenta</name>
    <name type="common">Cassava</name>
    <name type="synonym">Jatropha manihot</name>
    <dbReference type="NCBI Taxonomy" id="3983"/>
    <lineage>
        <taxon>Eukaryota</taxon>
        <taxon>Viridiplantae</taxon>
        <taxon>Streptophyta</taxon>
        <taxon>Embryophyta</taxon>
        <taxon>Tracheophyta</taxon>
        <taxon>Spermatophyta</taxon>
        <taxon>Magnoliopsida</taxon>
        <taxon>eudicotyledons</taxon>
        <taxon>Gunneridae</taxon>
        <taxon>Pentapetalae</taxon>
        <taxon>rosids</taxon>
        <taxon>fabids</taxon>
        <taxon>Malpighiales</taxon>
        <taxon>Euphorbiaceae</taxon>
        <taxon>Crotonoideae</taxon>
        <taxon>Manihoteae</taxon>
        <taxon>Manihot</taxon>
    </lineage>
</organism>
<comment type="caution">
    <text evidence="7">The sequence shown here is derived from an EMBL/GenBank/DDBJ whole genome shotgun (WGS) entry which is preliminary data.</text>
</comment>
<dbReference type="Proteomes" id="UP000091857">
    <property type="component" value="Chromosome 13"/>
</dbReference>
<reference evidence="8" key="1">
    <citation type="journal article" date="2016" name="Nat. Biotechnol.">
        <title>Sequencing wild and cultivated cassava and related species reveals extensive interspecific hybridization and genetic diversity.</title>
        <authorList>
            <person name="Bredeson J.V."/>
            <person name="Lyons J.B."/>
            <person name="Prochnik S.E."/>
            <person name="Wu G.A."/>
            <person name="Ha C.M."/>
            <person name="Edsinger-Gonzales E."/>
            <person name="Grimwood J."/>
            <person name="Schmutz J."/>
            <person name="Rabbi I.Y."/>
            <person name="Egesi C."/>
            <person name="Nauluvula P."/>
            <person name="Lebot V."/>
            <person name="Ndunguru J."/>
            <person name="Mkamilo G."/>
            <person name="Bart R.S."/>
            <person name="Setter T.L."/>
            <person name="Gleadow R.M."/>
            <person name="Kulakow P."/>
            <person name="Ferguson M.E."/>
            <person name="Rounsley S."/>
            <person name="Rokhsar D.S."/>
        </authorList>
    </citation>
    <scope>NUCLEOTIDE SEQUENCE [LARGE SCALE GENOMIC DNA]</scope>
    <source>
        <strain evidence="8">cv. AM560-2</strain>
    </source>
</reference>
<dbReference type="SMART" id="SM00835">
    <property type="entry name" value="Cupin_1"/>
    <property type="match status" value="2"/>
</dbReference>
<dbReference type="PROSITE" id="PS00305">
    <property type="entry name" value="11S_SEED_STORAGE"/>
    <property type="match status" value="1"/>
</dbReference>
<dbReference type="Pfam" id="PF00190">
    <property type="entry name" value="Cupin_1"/>
    <property type="match status" value="2"/>
</dbReference>
<accession>A0A2C9UNR0</accession>
<evidence type="ECO:0000256" key="5">
    <source>
        <dbReference type="RuleBase" id="RU003681"/>
    </source>
</evidence>
<dbReference type="STRING" id="3983.A0A2C9UNR0"/>
<gene>
    <name evidence="7" type="ORF">MANES_13G034300v8</name>
</gene>
<dbReference type="SUPFAM" id="SSF51182">
    <property type="entry name" value="RmlC-like cupins"/>
    <property type="match status" value="1"/>
</dbReference>
<comment type="similarity">
    <text evidence="1 5">Belongs to the 11S seed storage protein (globulins) family.</text>
</comment>
<protein>
    <recommendedName>
        <fullName evidence="6">Cupin type-1 domain-containing protein</fullName>
    </recommendedName>
</protein>
<comment type="function">
    <text evidence="5">Seed storage protein.</text>
</comment>
<dbReference type="OMA" id="EGMSMIR"/>
<evidence type="ECO:0000256" key="3">
    <source>
        <dbReference type="ARBA" id="ARBA00023129"/>
    </source>
</evidence>
<feature type="domain" description="Cupin type-1" evidence="6">
    <location>
        <begin position="289"/>
        <end position="439"/>
    </location>
</feature>
<dbReference type="InterPro" id="IPR006044">
    <property type="entry name" value="11S_seedstore_pln"/>
</dbReference>
<evidence type="ECO:0000256" key="4">
    <source>
        <dbReference type="ARBA" id="ARBA00023157"/>
    </source>
</evidence>
<dbReference type="PRINTS" id="PR00439">
    <property type="entry name" value="11SGLOBULIN"/>
</dbReference>
<dbReference type="PANTHER" id="PTHR31189:SF54">
    <property type="entry name" value="11S GLOBULIN SEED STORAGE PROTEIN 2-LIKE"/>
    <property type="match status" value="1"/>
</dbReference>
<feature type="domain" description="Cupin type-1" evidence="6">
    <location>
        <begin position="36"/>
        <end position="235"/>
    </location>
</feature>
<evidence type="ECO:0000313" key="8">
    <source>
        <dbReference type="Proteomes" id="UP000091857"/>
    </source>
</evidence>
<evidence type="ECO:0000313" key="7">
    <source>
        <dbReference type="EMBL" id="OAY32642.1"/>
    </source>
</evidence>
<dbReference type="InterPro" id="IPR006045">
    <property type="entry name" value="Cupin_1"/>
</dbReference>
<keyword evidence="4 5" id="KW-1015">Disulfide bond</keyword>
<dbReference type="InterPro" id="IPR011051">
    <property type="entry name" value="RmlC_Cupin_sf"/>
</dbReference>